<comment type="caution">
    <text evidence="10">The sequence shown here is derived from an EMBL/GenBank/DDBJ whole genome shotgun (WGS) entry which is preliminary data.</text>
</comment>
<dbReference type="GO" id="GO:0006777">
    <property type="term" value="P:Mo-molybdopterin cofactor biosynthetic process"/>
    <property type="evidence" value="ECO:0007669"/>
    <property type="project" value="UniProtKB-KW"/>
</dbReference>
<comment type="subcellular location">
    <subcellularLocation>
        <location evidence="8">Cytoplasm</location>
    </subcellularLocation>
</comment>
<evidence type="ECO:0000256" key="6">
    <source>
        <dbReference type="ARBA" id="ARBA00023134"/>
    </source>
</evidence>
<dbReference type="Gene3D" id="3.90.550.10">
    <property type="entry name" value="Spore Coat Polysaccharide Biosynthesis Protein SpsA, Chain A"/>
    <property type="match status" value="1"/>
</dbReference>
<comment type="function">
    <text evidence="8">Transfers a GMP moiety from GTP to Mo-molybdopterin (Mo-MPT) cofactor (Moco or molybdenum cofactor) to form Mo-molybdopterin guanine dinucleotide (Mo-MGD) cofactor.</text>
</comment>
<dbReference type="AlphaFoldDB" id="A0A179IRS6"/>
<evidence type="ECO:0000256" key="1">
    <source>
        <dbReference type="ARBA" id="ARBA00022490"/>
    </source>
</evidence>
<comment type="domain">
    <text evidence="8">The N-terminal domain determines nucleotide recognition and specific binding, while the C-terminal domain determines the specific binding to the target protein.</text>
</comment>
<evidence type="ECO:0000256" key="5">
    <source>
        <dbReference type="ARBA" id="ARBA00022842"/>
    </source>
</evidence>
<sequence>MANREPAGSGRAACILAGGRSTRMGRDKAFLPIGGRPAIERLIERFGAAFPELFLSIRDPKPFRHLGVPLVVDPLPDGGPLAGLVACLEAARAPVVLAVAVDLPLAPPAFGVKLAAEVIRRNVEALLPRAGGRLHPLFAAYARAAGPKLSARLAAGERSVVRAAATLRHAVVGADFFAVDEPTLLRAFTNVNTLEDYAAARTVWEIGDLP</sequence>
<dbReference type="Proteomes" id="UP000243024">
    <property type="component" value="Unassembled WGS sequence"/>
</dbReference>
<dbReference type="InterPro" id="IPR013482">
    <property type="entry name" value="Molybde_CF_guanTrfase"/>
</dbReference>
<comment type="similarity">
    <text evidence="8">Belongs to the MobA family.</text>
</comment>
<dbReference type="Pfam" id="PF12804">
    <property type="entry name" value="NTP_transf_3"/>
    <property type="match status" value="1"/>
</dbReference>
<evidence type="ECO:0000313" key="11">
    <source>
        <dbReference type="Proteomes" id="UP000243024"/>
    </source>
</evidence>
<keyword evidence="6 8" id="KW-0342">GTP-binding</keyword>
<feature type="binding site" evidence="8">
    <location>
        <position position="73"/>
    </location>
    <ligand>
        <name>GTP</name>
        <dbReference type="ChEBI" id="CHEBI:37565"/>
    </ligand>
</feature>
<evidence type="ECO:0000313" key="10">
    <source>
        <dbReference type="EMBL" id="OAR05388.1"/>
    </source>
</evidence>
<feature type="binding site" evidence="8">
    <location>
        <position position="102"/>
    </location>
    <ligand>
        <name>GTP</name>
        <dbReference type="ChEBI" id="CHEBI:37565"/>
    </ligand>
</feature>
<keyword evidence="7 8" id="KW-0501">Molybdenum cofactor biosynthesis</keyword>
<keyword evidence="3 8" id="KW-0479">Metal-binding</keyword>
<dbReference type="SUPFAM" id="SSF53448">
    <property type="entry name" value="Nucleotide-diphospho-sugar transferases"/>
    <property type="match status" value="1"/>
</dbReference>
<dbReference type="EMBL" id="JXBB01000001">
    <property type="protein sequence ID" value="OAR05388.1"/>
    <property type="molecule type" value="Genomic_DNA"/>
</dbReference>
<keyword evidence="2 8" id="KW-0808">Transferase</keyword>
<keyword evidence="4 8" id="KW-0547">Nucleotide-binding</keyword>
<feature type="binding site" evidence="8">
    <location>
        <position position="28"/>
    </location>
    <ligand>
        <name>GTP</name>
        <dbReference type="ChEBI" id="CHEBI:37565"/>
    </ligand>
</feature>
<accession>A0A179IRS6</accession>
<dbReference type="InterPro" id="IPR025877">
    <property type="entry name" value="MobA-like_NTP_Trfase"/>
</dbReference>
<keyword evidence="11" id="KW-1185">Reference proteome</keyword>
<dbReference type="GO" id="GO:0005525">
    <property type="term" value="F:GTP binding"/>
    <property type="evidence" value="ECO:0007669"/>
    <property type="project" value="UniProtKB-UniRule"/>
</dbReference>
<dbReference type="PANTHER" id="PTHR19136:SF81">
    <property type="entry name" value="MOLYBDENUM COFACTOR GUANYLYLTRANSFERASE"/>
    <property type="match status" value="1"/>
</dbReference>
<dbReference type="GO" id="GO:0061603">
    <property type="term" value="F:molybdenum cofactor guanylyltransferase activity"/>
    <property type="evidence" value="ECO:0007669"/>
    <property type="project" value="UniProtKB-EC"/>
</dbReference>
<dbReference type="CDD" id="cd02503">
    <property type="entry name" value="MobA"/>
    <property type="match status" value="1"/>
</dbReference>
<evidence type="ECO:0000256" key="2">
    <source>
        <dbReference type="ARBA" id="ARBA00022679"/>
    </source>
</evidence>
<evidence type="ECO:0000256" key="4">
    <source>
        <dbReference type="ARBA" id="ARBA00022741"/>
    </source>
</evidence>
<dbReference type="GO" id="GO:0005737">
    <property type="term" value="C:cytoplasm"/>
    <property type="evidence" value="ECO:0007669"/>
    <property type="project" value="UniProtKB-SubCell"/>
</dbReference>
<keyword evidence="5 8" id="KW-0460">Magnesium</keyword>
<protein>
    <recommendedName>
        <fullName evidence="8">Probable molybdenum cofactor guanylyltransferase</fullName>
        <shortName evidence="8">MoCo guanylyltransferase</shortName>
        <ecNumber evidence="8">2.7.7.77</ecNumber>
    </recommendedName>
    <alternativeName>
        <fullName evidence="8">GTP:molybdopterin guanylyltransferase</fullName>
    </alternativeName>
    <alternativeName>
        <fullName evidence="8">Mo-MPT guanylyltransferase</fullName>
    </alternativeName>
    <alternativeName>
        <fullName evidence="8">Molybdopterin guanylyltransferase</fullName>
    </alternativeName>
    <alternativeName>
        <fullName evidence="8">Molybdopterin-guanine dinucleotide synthase</fullName>
        <shortName evidence="8">MGD synthase</shortName>
    </alternativeName>
</protein>
<organism evidence="10 11">
    <name type="scientific">Hydrogenibacillus schlegelii</name>
    <name type="common">Bacillus schlegelii</name>
    <dbReference type="NCBI Taxonomy" id="1484"/>
    <lineage>
        <taxon>Bacteria</taxon>
        <taxon>Bacillati</taxon>
        <taxon>Bacillota</taxon>
        <taxon>Bacilli</taxon>
        <taxon>Bacillales</taxon>
        <taxon>Bacillales Family X. Incertae Sedis</taxon>
        <taxon>Hydrogenibacillus</taxon>
    </lineage>
</organism>
<feature type="domain" description="MobA-like NTP transferase" evidence="9">
    <location>
        <begin position="13"/>
        <end position="163"/>
    </location>
</feature>
<keyword evidence="1 8" id="KW-0963">Cytoplasm</keyword>
<evidence type="ECO:0000256" key="3">
    <source>
        <dbReference type="ARBA" id="ARBA00022723"/>
    </source>
</evidence>
<comment type="cofactor">
    <cofactor evidence="8">
        <name>Mg(2+)</name>
        <dbReference type="ChEBI" id="CHEBI:18420"/>
    </cofactor>
</comment>
<dbReference type="GO" id="GO:0046872">
    <property type="term" value="F:metal ion binding"/>
    <property type="evidence" value="ECO:0007669"/>
    <property type="project" value="UniProtKB-KW"/>
</dbReference>
<feature type="binding site" evidence="8">
    <location>
        <begin position="16"/>
        <end position="18"/>
    </location>
    <ligand>
        <name>GTP</name>
        <dbReference type="ChEBI" id="CHEBI:37565"/>
    </ligand>
</feature>
<evidence type="ECO:0000256" key="7">
    <source>
        <dbReference type="ARBA" id="ARBA00023150"/>
    </source>
</evidence>
<feature type="binding site" evidence="8">
    <location>
        <position position="102"/>
    </location>
    <ligand>
        <name>Mg(2+)</name>
        <dbReference type="ChEBI" id="CHEBI:18420"/>
    </ligand>
</feature>
<gene>
    <name evidence="8" type="primary">mobA</name>
    <name evidence="10" type="ORF">SA87_10810</name>
</gene>
<comment type="caution">
    <text evidence="8">Lacks conserved residue(s) required for the propagation of feature annotation.</text>
</comment>
<dbReference type="InterPro" id="IPR029044">
    <property type="entry name" value="Nucleotide-diphossugar_trans"/>
</dbReference>
<proteinExistence type="inferred from homology"/>
<reference evidence="10 11" key="1">
    <citation type="submission" date="2015-09" db="EMBL/GenBank/DDBJ databases">
        <title>Draft genome sequence of Hydrogenibacillus schlegelii DSM 2000.</title>
        <authorList>
            <person name="Hemp J."/>
        </authorList>
    </citation>
    <scope>NUCLEOTIDE SEQUENCE [LARGE SCALE GENOMIC DNA]</scope>
    <source>
        <strain evidence="10 11">MA 48</strain>
    </source>
</reference>
<evidence type="ECO:0000256" key="8">
    <source>
        <dbReference type="HAMAP-Rule" id="MF_00316"/>
    </source>
</evidence>
<name>A0A179IRS6_HYDSH</name>
<dbReference type="PANTHER" id="PTHR19136">
    <property type="entry name" value="MOLYBDENUM COFACTOR GUANYLYLTRANSFERASE"/>
    <property type="match status" value="1"/>
</dbReference>
<dbReference type="EC" id="2.7.7.77" evidence="8"/>
<dbReference type="RefSeq" id="WP_066197331.1">
    <property type="nucleotide sequence ID" value="NZ_CBCSAS010000011.1"/>
</dbReference>
<dbReference type="HAMAP" id="MF_00316">
    <property type="entry name" value="MobA"/>
    <property type="match status" value="1"/>
</dbReference>
<comment type="catalytic activity">
    <reaction evidence="8">
        <text>Mo-molybdopterin + GTP + H(+) = Mo-molybdopterin guanine dinucleotide + diphosphate</text>
        <dbReference type="Rhea" id="RHEA:34243"/>
        <dbReference type="ChEBI" id="CHEBI:15378"/>
        <dbReference type="ChEBI" id="CHEBI:33019"/>
        <dbReference type="ChEBI" id="CHEBI:37565"/>
        <dbReference type="ChEBI" id="CHEBI:71302"/>
        <dbReference type="ChEBI" id="CHEBI:71310"/>
        <dbReference type="EC" id="2.7.7.77"/>
    </reaction>
</comment>
<evidence type="ECO:0000259" key="9">
    <source>
        <dbReference type="Pfam" id="PF12804"/>
    </source>
</evidence>
<dbReference type="STRING" id="1484.SA87_10810"/>